<evidence type="ECO:0000313" key="1">
    <source>
        <dbReference type="EMBL" id="KEQ13865.1"/>
    </source>
</evidence>
<dbReference type="InterPro" id="IPR035994">
    <property type="entry name" value="Nucleoside_phosphorylase_sf"/>
</dbReference>
<keyword evidence="2" id="KW-1185">Reference proteome</keyword>
<dbReference type="GO" id="GO:0009116">
    <property type="term" value="P:nucleoside metabolic process"/>
    <property type="evidence" value="ECO:0007669"/>
    <property type="project" value="InterPro"/>
</dbReference>
<dbReference type="Proteomes" id="UP000028006">
    <property type="component" value="Unassembled WGS sequence"/>
</dbReference>
<organism evidence="1 2">
    <name type="scientific">Endozoicomonas montiporae</name>
    <dbReference type="NCBI Taxonomy" id="1027273"/>
    <lineage>
        <taxon>Bacteria</taxon>
        <taxon>Pseudomonadati</taxon>
        <taxon>Pseudomonadota</taxon>
        <taxon>Gammaproteobacteria</taxon>
        <taxon>Oceanospirillales</taxon>
        <taxon>Endozoicomonadaceae</taxon>
        <taxon>Endozoicomonas</taxon>
    </lineage>
</organism>
<gene>
    <name evidence="1" type="ORF">GZ77_16540</name>
</gene>
<comment type="caution">
    <text evidence="1">The sequence shown here is derived from an EMBL/GenBank/DDBJ whole genome shotgun (WGS) entry which is preliminary data.</text>
</comment>
<evidence type="ECO:0008006" key="3">
    <source>
        <dbReference type="Google" id="ProtNLM"/>
    </source>
</evidence>
<sequence>MEASAIFTTAHRKGIRAAAIYGASVNLATNEIYYDDGTKESDNQKLVQAWEDEIQIVLEAIYRFENQK</sequence>
<evidence type="ECO:0000313" key="2">
    <source>
        <dbReference type="Proteomes" id="UP000028006"/>
    </source>
</evidence>
<dbReference type="AlphaFoldDB" id="A0A081N5Z2"/>
<dbReference type="EMBL" id="JOKG01000003">
    <property type="protein sequence ID" value="KEQ13865.1"/>
    <property type="molecule type" value="Genomic_DNA"/>
</dbReference>
<accession>A0A081N5Z2</accession>
<dbReference type="SUPFAM" id="SSF53167">
    <property type="entry name" value="Purine and uridine phosphorylases"/>
    <property type="match status" value="1"/>
</dbReference>
<dbReference type="Gene3D" id="3.40.50.1580">
    <property type="entry name" value="Nucleoside phosphorylase domain"/>
    <property type="match status" value="1"/>
</dbReference>
<reference evidence="1 2" key="1">
    <citation type="submission" date="2014-06" db="EMBL/GenBank/DDBJ databases">
        <title>Whole Genome Sequences of Three Symbiotic Endozoicomonas Bacteria.</title>
        <authorList>
            <person name="Neave M.J."/>
            <person name="Apprill A."/>
            <person name="Voolstra C.R."/>
        </authorList>
    </citation>
    <scope>NUCLEOTIDE SEQUENCE [LARGE SCALE GENOMIC DNA]</scope>
    <source>
        <strain evidence="1 2">LMG 24815</strain>
    </source>
</reference>
<proteinExistence type="predicted"/>
<dbReference type="GO" id="GO:0003824">
    <property type="term" value="F:catalytic activity"/>
    <property type="evidence" value="ECO:0007669"/>
    <property type="project" value="InterPro"/>
</dbReference>
<dbReference type="RefSeq" id="WP_034877139.1">
    <property type="nucleotide sequence ID" value="NZ_JOKG01000003.1"/>
</dbReference>
<protein>
    <recommendedName>
        <fullName evidence="3">Nucleoside phosphorylase domain-containing protein</fullName>
    </recommendedName>
</protein>
<name>A0A081N5Z2_9GAMM</name>